<protein>
    <submittedName>
        <fullName evidence="1">Uncharacterized protein</fullName>
    </submittedName>
</protein>
<evidence type="ECO:0000313" key="1">
    <source>
        <dbReference type="EMBL" id="KAJ2980681.1"/>
    </source>
</evidence>
<accession>A0ACC1NQ87</accession>
<dbReference type="EMBL" id="JANJQO010000180">
    <property type="protein sequence ID" value="KAJ2980681.1"/>
    <property type="molecule type" value="Genomic_DNA"/>
</dbReference>
<dbReference type="Proteomes" id="UP001143910">
    <property type="component" value="Unassembled WGS sequence"/>
</dbReference>
<gene>
    <name evidence="1" type="ORF">NQ176_g2492</name>
</gene>
<sequence length="943" mass="105765">MTDNPRDLSQSNTLARDNDIVSNQPFHCSGSEDSASTSRAPYDVMRSSVAMLPNSSPVEQPNDQSGQNTSRMMENLLLTTPDAHPAGAESLINHFESVNDNTNTFDLLHIENSGSLSHGAVPFNLPLDLSSFCDGAVQGWQGAQADELLTPRYQSAMNPPKIGARFSRESSKLLSQWYFYNLDYPYPSKEDMKTLQCQTGLSPAQIKNWLANTRRRRKGREPPRDLLKTVATSQSSVPPTAIPIRPGTPAVKTGSHYRDMNPLQRWFESPPEHEPAMVADIAGAMEFPTSRQEWLDPHLLTDESGWLFNESPTYSQDTSGSSSFASGYSHSSGSSITNMLSGSRKTRKRRKKRVRTKLAGCLLSNRHLPFQCTFCAETFKTKYDWQRHEKTFHISLERWLCTPNGPRAINPENNILSCVFCGDNEPTDEHIRSHNPKSCQERVFHRKDHLKQHLHLVHRSKLEKWTEESWRAPTPIIKSRCGFCGITLDSWVDRVEHIADHFKMGKSMADWTGDWGFDDIVSEKLENAIPPYLIHGELTSTIPFEASTASPESPRHAYELIRLELSYFVECFEFRHGHKPDSMTIQLEACRIIIASEVHFLEDCPIAGSSWLRDLIMFDEDIAVQAQFLPLRTPSEGRLRSLEILGQKTLFAECPLESRLHQLILVAQGGNMRNISNTDLQAAACAIITQIHTSLKLPLTDFVFHWMIVLARSSTAWLDQVRQRACLPGNALDIAHAFCAFSTDTCTPTVPGTKTCQMGVIGGYQGLSNPENDYPRGLATSGPNLGRAATDSHDADTLSLSRLICAHLSQSEELEFKDGQIYDPISASDSAQEPSRAPVYATPAFADSVSTEQSTATKYHFHDPNFQKWLSLELSRWVSAVMSSHNPRRRIPSDAEIQRQARSLLYNNDDPWDQTVADNPEWLHRFKLEVGIAGKGQLNGSEL</sequence>
<comment type="caution">
    <text evidence="1">The sequence shown here is derived from an EMBL/GenBank/DDBJ whole genome shotgun (WGS) entry which is preliminary data.</text>
</comment>
<keyword evidence="2" id="KW-1185">Reference proteome</keyword>
<reference evidence="1" key="1">
    <citation type="submission" date="2022-08" db="EMBL/GenBank/DDBJ databases">
        <title>Genome Sequence of Lecanicillium fungicola.</title>
        <authorList>
            <person name="Buettner E."/>
        </authorList>
    </citation>
    <scope>NUCLEOTIDE SEQUENCE</scope>
    <source>
        <strain evidence="1">Babe33</strain>
    </source>
</reference>
<name>A0ACC1NQ87_9HYPO</name>
<evidence type="ECO:0000313" key="2">
    <source>
        <dbReference type="Proteomes" id="UP001143910"/>
    </source>
</evidence>
<proteinExistence type="predicted"/>
<organism evidence="1 2">
    <name type="scientific">Zarea fungicola</name>
    <dbReference type="NCBI Taxonomy" id="93591"/>
    <lineage>
        <taxon>Eukaryota</taxon>
        <taxon>Fungi</taxon>
        <taxon>Dikarya</taxon>
        <taxon>Ascomycota</taxon>
        <taxon>Pezizomycotina</taxon>
        <taxon>Sordariomycetes</taxon>
        <taxon>Hypocreomycetidae</taxon>
        <taxon>Hypocreales</taxon>
        <taxon>Cordycipitaceae</taxon>
        <taxon>Zarea</taxon>
    </lineage>
</organism>